<dbReference type="PANTHER" id="PTHR42951">
    <property type="entry name" value="METALLO-BETA-LACTAMASE DOMAIN-CONTAINING"/>
    <property type="match status" value="1"/>
</dbReference>
<comment type="caution">
    <text evidence="2">The sequence shown here is derived from an EMBL/GenBank/DDBJ whole genome shotgun (WGS) entry which is preliminary data.</text>
</comment>
<dbReference type="Pfam" id="PF00753">
    <property type="entry name" value="Lactamase_B"/>
    <property type="match status" value="1"/>
</dbReference>
<dbReference type="CDD" id="cd07721">
    <property type="entry name" value="yflN-like_MBL-fold"/>
    <property type="match status" value="1"/>
</dbReference>
<dbReference type="InterPro" id="IPR050855">
    <property type="entry name" value="NDM-1-like"/>
</dbReference>
<dbReference type="InterPro" id="IPR001279">
    <property type="entry name" value="Metallo-B-lactamas"/>
</dbReference>
<dbReference type="InterPro" id="IPR036866">
    <property type="entry name" value="RibonucZ/Hydroxyglut_hydro"/>
</dbReference>
<dbReference type="Gene3D" id="3.60.15.10">
    <property type="entry name" value="Ribonuclease Z/Hydroxyacylglutathione hydrolase-like"/>
    <property type="match status" value="1"/>
</dbReference>
<dbReference type="RefSeq" id="WP_163174223.1">
    <property type="nucleotide sequence ID" value="NZ_JAAIWK010000028.1"/>
</dbReference>
<proteinExistence type="predicted"/>
<dbReference type="EMBL" id="JAAIWK010000028">
    <property type="protein sequence ID" value="NEY21185.1"/>
    <property type="molecule type" value="Genomic_DNA"/>
</dbReference>
<protein>
    <submittedName>
        <fullName evidence="2">MBL fold metallo-hydrolase</fullName>
    </submittedName>
</protein>
<dbReference type="AlphaFoldDB" id="A0A6M0PA15"/>
<keyword evidence="3" id="KW-1185">Reference proteome</keyword>
<sequence length="240" mass="25973">MTKTIIEPITLNIEVPAFPGGLWPINPTLITSESDVVLVDTGMPGSESMIATELEKRGLSIGQLTKIILSHQDIDHVGSLARLLEINPNIEVFSHELDRPYIEGKQPLIKDLPGPLADQFEEGYTAPSVPFIKGTLADGEELDIAGGLIVIHTPGHTEGHISLYHPAAKTLIAADAMIIRGPKLQGPNPMQTPDLDKAYQSLTKFAAFDIKRVVCYHGGVYESETLNEEIAQIVANGPVK</sequence>
<gene>
    <name evidence="2" type="ORF">G4D61_14650</name>
</gene>
<dbReference type="SMART" id="SM00849">
    <property type="entry name" value="Lactamase_B"/>
    <property type="match status" value="1"/>
</dbReference>
<evidence type="ECO:0000259" key="1">
    <source>
        <dbReference type="SMART" id="SM00849"/>
    </source>
</evidence>
<feature type="domain" description="Metallo-beta-lactamase" evidence="1">
    <location>
        <begin position="24"/>
        <end position="217"/>
    </location>
</feature>
<reference evidence="2 3" key="1">
    <citation type="submission" date="2020-03" db="EMBL/GenBank/DDBJ databases">
        <title>Bacillus aquiflavi sp. nov., isolated from yellow water of strong flavor Chinese baijiu in Yibin region of China.</title>
        <authorList>
            <person name="Xie J."/>
        </authorList>
    </citation>
    <scope>NUCLEOTIDE SEQUENCE [LARGE SCALE GENOMIC DNA]</scope>
    <source>
        <strain evidence="2 3">Gsoil 114</strain>
    </source>
</reference>
<dbReference type="SUPFAM" id="SSF56281">
    <property type="entry name" value="Metallo-hydrolase/oxidoreductase"/>
    <property type="match status" value="1"/>
</dbReference>
<dbReference type="Proteomes" id="UP000476934">
    <property type="component" value="Unassembled WGS sequence"/>
</dbReference>
<organism evidence="2 3">
    <name type="scientific">Heyndrickxia ginsengihumi</name>
    <dbReference type="NCBI Taxonomy" id="363870"/>
    <lineage>
        <taxon>Bacteria</taxon>
        <taxon>Bacillati</taxon>
        <taxon>Bacillota</taxon>
        <taxon>Bacilli</taxon>
        <taxon>Bacillales</taxon>
        <taxon>Bacillaceae</taxon>
        <taxon>Heyndrickxia</taxon>
    </lineage>
</organism>
<name>A0A6M0PA15_9BACI</name>
<keyword evidence="2" id="KW-0378">Hydrolase</keyword>
<evidence type="ECO:0000313" key="2">
    <source>
        <dbReference type="EMBL" id="NEY21185.1"/>
    </source>
</evidence>
<dbReference type="GO" id="GO:0016787">
    <property type="term" value="F:hydrolase activity"/>
    <property type="evidence" value="ECO:0007669"/>
    <property type="project" value="UniProtKB-KW"/>
</dbReference>
<accession>A0A6M0PA15</accession>
<dbReference type="PANTHER" id="PTHR42951:SF15">
    <property type="entry name" value="METALLO-BETA-LACTAMASE SUPERFAMILY PROTEIN"/>
    <property type="match status" value="1"/>
</dbReference>
<evidence type="ECO:0000313" key="3">
    <source>
        <dbReference type="Proteomes" id="UP000476934"/>
    </source>
</evidence>